<keyword evidence="3" id="KW-1185">Reference proteome</keyword>
<feature type="signal peptide" evidence="1">
    <location>
        <begin position="1"/>
        <end position="18"/>
    </location>
</feature>
<sequence length="48" mass="5219">MKKIFYSLIVGLLFTASASLLTGCNTAEGFGRDVHKVVTPGPDQYDRT</sequence>
<dbReference type="PROSITE" id="PS51257">
    <property type="entry name" value="PROKAR_LIPOPROTEIN"/>
    <property type="match status" value="1"/>
</dbReference>
<dbReference type="RefSeq" id="WP_114834200.1">
    <property type="nucleotide sequence ID" value="NZ_LR699114.1"/>
</dbReference>
<dbReference type="Proteomes" id="UP000254720">
    <property type="component" value="Unassembled WGS sequence"/>
</dbReference>
<evidence type="ECO:0000256" key="1">
    <source>
        <dbReference type="SAM" id="SignalP"/>
    </source>
</evidence>
<evidence type="ECO:0000313" key="3">
    <source>
        <dbReference type="Proteomes" id="UP000254720"/>
    </source>
</evidence>
<proteinExistence type="predicted"/>
<comment type="caution">
    <text evidence="2">The sequence shown here is derived from an EMBL/GenBank/DDBJ whole genome shotgun (WGS) entry which is preliminary data.</text>
</comment>
<evidence type="ECO:0000313" key="2">
    <source>
        <dbReference type="EMBL" id="RDI44524.1"/>
    </source>
</evidence>
<organism evidence="2 3">
    <name type="scientific">Aquicella lusitana</name>
    <dbReference type="NCBI Taxonomy" id="254246"/>
    <lineage>
        <taxon>Bacteria</taxon>
        <taxon>Pseudomonadati</taxon>
        <taxon>Pseudomonadota</taxon>
        <taxon>Gammaproteobacteria</taxon>
        <taxon>Legionellales</taxon>
        <taxon>Coxiellaceae</taxon>
        <taxon>Aquicella</taxon>
    </lineage>
</organism>
<protein>
    <submittedName>
        <fullName evidence="2">Putative small secreted protein</fullName>
    </submittedName>
</protein>
<feature type="chain" id="PRO_5017058555" evidence="1">
    <location>
        <begin position="19"/>
        <end position="48"/>
    </location>
</feature>
<dbReference type="AlphaFoldDB" id="A0A370GPW3"/>
<accession>A0A370GPW3</accession>
<name>A0A370GPW3_9COXI</name>
<keyword evidence="1" id="KW-0732">Signal</keyword>
<dbReference type="OrthoDB" id="9181810at2"/>
<gene>
    <name evidence="2" type="ORF">C8D86_1096</name>
</gene>
<dbReference type="EMBL" id="QQAX01000009">
    <property type="protein sequence ID" value="RDI44524.1"/>
    <property type="molecule type" value="Genomic_DNA"/>
</dbReference>
<reference evidence="2 3" key="1">
    <citation type="submission" date="2018-07" db="EMBL/GenBank/DDBJ databases">
        <title>Genomic Encyclopedia of Type Strains, Phase IV (KMG-IV): sequencing the most valuable type-strain genomes for metagenomic binning, comparative biology and taxonomic classification.</title>
        <authorList>
            <person name="Goeker M."/>
        </authorList>
    </citation>
    <scope>NUCLEOTIDE SEQUENCE [LARGE SCALE GENOMIC DNA]</scope>
    <source>
        <strain evidence="2 3">DSM 16500</strain>
    </source>
</reference>